<feature type="transmembrane region" description="Helical" evidence="6">
    <location>
        <begin position="40"/>
        <end position="64"/>
    </location>
</feature>
<keyword evidence="2" id="KW-1003">Cell membrane</keyword>
<feature type="transmembrane region" description="Helical" evidence="6">
    <location>
        <begin position="148"/>
        <end position="168"/>
    </location>
</feature>
<feature type="transmembrane region" description="Helical" evidence="6">
    <location>
        <begin position="70"/>
        <end position="88"/>
    </location>
</feature>
<organism evidence="7 8">
    <name type="scientific">Cocleimonas flava</name>
    <dbReference type="NCBI Taxonomy" id="634765"/>
    <lineage>
        <taxon>Bacteria</taxon>
        <taxon>Pseudomonadati</taxon>
        <taxon>Pseudomonadota</taxon>
        <taxon>Gammaproteobacteria</taxon>
        <taxon>Thiotrichales</taxon>
        <taxon>Thiotrichaceae</taxon>
        <taxon>Cocleimonas</taxon>
    </lineage>
</organism>
<keyword evidence="5 6" id="KW-0472">Membrane</keyword>
<dbReference type="PANTHER" id="PTHR30086">
    <property type="entry name" value="ARGININE EXPORTER PROTEIN ARGO"/>
    <property type="match status" value="1"/>
</dbReference>
<dbReference type="RefSeq" id="WP_131904702.1">
    <property type="nucleotide sequence ID" value="NZ_BAAAFU010000008.1"/>
</dbReference>
<dbReference type="Pfam" id="PF01810">
    <property type="entry name" value="LysE"/>
    <property type="match status" value="1"/>
</dbReference>
<keyword evidence="3 6" id="KW-0812">Transmembrane</keyword>
<reference evidence="7 8" key="1">
    <citation type="submission" date="2019-03" db="EMBL/GenBank/DDBJ databases">
        <title>Genomic Encyclopedia of Type Strains, Phase IV (KMG-IV): sequencing the most valuable type-strain genomes for metagenomic binning, comparative biology and taxonomic classification.</title>
        <authorList>
            <person name="Goeker M."/>
        </authorList>
    </citation>
    <scope>NUCLEOTIDE SEQUENCE [LARGE SCALE GENOMIC DNA]</scope>
    <source>
        <strain evidence="7 8">DSM 24830</strain>
    </source>
</reference>
<dbReference type="GO" id="GO:0005886">
    <property type="term" value="C:plasma membrane"/>
    <property type="evidence" value="ECO:0007669"/>
    <property type="project" value="UniProtKB-SubCell"/>
</dbReference>
<evidence type="ECO:0000313" key="7">
    <source>
        <dbReference type="EMBL" id="TCJ89045.1"/>
    </source>
</evidence>
<feature type="transmembrane region" description="Helical" evidence="6">
    <location>
        <begin position="6"/>
        <end position="28"/>
    </location>
</feature>
<dbReference type="PANTHER" id="PTHR30086:SF20">
    <property type="entry name" value="ARGININE EXPORTER PROTEIN ARGO-RELATED"/>
    <property type="match status" value="1"/>
</dbReference>
<evidence type="ECO:0000256" key="3">
    <source>
        <dbReference type="ARBA" id="ARBA00022692"/>
    </source>
</evidence>
<accession>A0A4V2P9C1</accession>
<name>A0A4V2P9C1_9GAMM</name>
<proteinExistence type="predicted"/>
<dbReference type="InterPro" id="IPR001123">
    <property type="entry name" value="LeuE-type"/>
</dbReference>
<evidence type="ECO:0000256" key="4">
    <source>
        <dbReference type="ARBA" id="ARBA00022989"/>
    </source>
</evidence>
<dbReference type="PIRSF" id="PIRSF006324">
    <property type="entry name" value="LeuE"/>
    <property type="match status" value="1"/>
</dbReference>
<keyword evidence="4 6" id="KW-1133">Transmembrane helix</keyword>
<comment type="caution">
    <text evidence="7">The sequence shown here is derived from an EMBL/GenBank/DDBJ whole genome shotgun (WGS) entry which is preliminary data.</text>
</comment>
<keyword evidence="8" id="KW-1185">Reference proteome</keyword>
<evidence type="ECO:0000256" key="1">
    <source>
        <dbReference type="ARBA" id="ARBA00004651"/>
    </source>
</evidence>
<gene>
    <name evidence="7" type="ORF">EV695_0906</name>
</gene>
<dbReference type="AlphaFoldDB" id="A0A4V2P9C1"/>
<dbReference type="GO" id="GO:0015171">
    <property type="term" value="F:amino acid transmembrane transporter activity"/>
    <property type="evidence" value="ECO:0007669"/>
    <property type="project" value="TreeGrafter"/>
</dbReference>
<protein>
    <submittedName>
        <fullName evidence="7">Threonine/homoserine/homoserine lactone efflux protein</fullName>
    </submittedName>
</protein>
<dbReference type="OrthoDB" id="9804822at2"/>
<evidence type="ECO:0000313" key="8">
    <source>
        <dbReference type="Proteomes" id="UP000294887"/>
    </source>
</evidence>
<feature type="transmembrane region" description="Helical" evidence="6">
    <location>
        <begin position="109"/>
        <end position="133"/>
    </location>
</feature>
<evidence type="ECO:0000256" key="5">
    <source>
        <dbReference type="ARBA" id="ARBA00023136"/>
    </source>
</evidence>
<comment type="subcellular location">
    <subcellularLocation>
        <location evidence="1">Cell membrane</location>
        <topology evidence="1">Multi-pass membrane protein</topology>
    </subcellularLocation>
</comment>
<dbReference type="EMBL" id="SMFQ01000002">
    <property type="protein sequence ID" value="TCJ89045.1"/>
    <property type="molecule type" value="Genomic_DNA"/>
</dbReference>
<evidence type="ECO:0000256" key="2">
    <source>
        <dbReference type="ARBA" id="ARBA00022475"/>
    </source>
</evidence>
<sequence>MSLEAAITFTLAIFIFGITPGPGIFAILARALNSGAKSCIPLSLGMSVSDVIYLILATFGLAAIAENYGGLFTTIRFIGAAYLMYLGWKMWTTKVDVEIQKNKVSRSSWLSSFVQGFLISASNPKVILFYIAFLPTFMDLTKLSTSDIVLVSGLTLLALMVGLMLVAVMASSVRKYLKSQKALKRLNKTAGSIMIGAGLFLVSRGTS</sequence>
<dbReference type="Proteomes" id="UP000294887">
    <property type="component" value="Unassembled WGS sequence"/>
</dbReference>
<evidence type="ECO:0000256" key="6">
    <source>
        <dbReference type="SAM" id="Phobius"/>
    </source>
</evidence>